<dbReference type="STRING" id="1423753.FD28_GL000410"/>
<sequence>MQKSLKNSLYLGLAVLSLGAVATVNTTASAASKAKVMSDVTLKTPAESRNVEATGTNALYSKPGTVKGAKRVASKSTMKKMANSKKSADYFRAYRVAKTNKGLVYYKVVSMNGKYRGYIYGGRSTKNFAKGIQSADTTQKATMPTKTTGYHLANAKKNGLWTAPKNTQYKAKSVSLYGAGSKDTFTVSNAETKTREGSLYYYVTDDQDNSIAGWIYAGKGYNASATTQSLGGLAMKATDAKATVDNSVTINYVGANGNSVGTSTFVTAAKNTKQNDKVGAATNAAGDTLAKFVNDSANTPAGYKLDTPATDASVSSAVYGGTVTVSVYKSATSTIAFYAPSTDGLTAGTQLNVNDFSNGKPALSTDKVAKLTGPADTPFATSIIDHFFSPINSKLLKATSDMTFTNTGDNAKPTTIKKGDSYYITYTYNAAKTATANANIKYGDTIRAVFDQQVTVNNTVPSDTSNGTTNY</sequence>
<reference evidence="2 3" key="1">
    <citation type="journal article" date="2015" name="Genome Announc.">
        <title>Expanding the biotechnology potential of lactobacilli through comparative genomics of 213 strains and associated genera.</title>
        <authorList>
            <person name="Sun Z."/>
            <person name="Harris H.M."/>
            <person name="McCann A."/>
            <person name="Guo C."/>
            <person name="Argimon S."/>
            <person name="Zhang W."/>
            <person name="Yang X."/>
            <person name="Jeffery I.B."/>
            <person name="Cooney J.C."/>
            <person name="Kagawa T.F."/>
            <person name="Liu W."/>
            <person name="Song Y."/>
            <person name="Salvetti E."/>
            <person name="Wrobel A."/>
            <person name="Rasinkangas P."/>
            <person name="Parkhill J."/>
            <person name="Rea M.C."/>
            <person name="O'Sullivan O."/>
            <person name="Ritari J."/>
            <person name="Douillard F.P."/>
            <person name="Paul Ross R."/>
            <person name="Yang R."/>
            <person name="Briner A.E."/>
            <person name="Felis G.E."/>
            <person name="de Vos W.M."/>
            <person name="Barrangou R."/>
            <person name="Klaenhammer T.R."/>
            <person name="Caufield P.W."/>
            <person name="Cui Y."/>
            <person name="Zhang H."/>
            <person name="O'Toole P.W."/>
        </authorList>
    </citation>
    <scope>NUCLEOTIDE SEQUENCE [LARGE SCALE GENOMIC DNA]</scope>
    <source>
        <strain evidence="2 3">DSM 16381</strain>
    </source>
</reference>
<dbReference type="OrthoDB" id="2329257at2"/>
<dbReference type="Proteomes" id="UP000051580">
    <property type="component" value="Unassembled WGS sequence"/>
</dbReference>
<dbReference type="AlphaFoldDB" id="A0A0R1UM33"/>
<dbReference type="PATRIC" id="fig|1423753.3.peg.427"/>
<evidence type="ECO:0000256" key="1">
    <source>
        <dbReference type="SAM" id="SignalP"/>
    </source>
</evidence>
<gene>
    <name evidence="2" type="ORF">FD28_GL000410</name>
</gene>
<dbReference type="RefSeq" id="WP_057733923.1">
    <property type="nucleotide sequence ID" value="NZ_AZFS01000059.1"/>
</dbReference>
<evidence type="ECO:0000313" key="2">
    <source>
        <dbReference type="EMBL" id="KRL94265.1"/>
    </source>
</evidence>
<evidence type="ECO:0000313" key="3">
    <source>
        <dbReference type="Proteomes" id="UP000051580"/>
    </source>
</evidence>
<dbReference type="EMBL" id="AZFS01000059">
    <property type="protein sequence ID" value="KRL94265.1"/>
    <property type="molecule type" value="Genomic_DNA"/>
</dbReference>
<feature type="chain" id="PRO_5038608923" evidence="1">
    <location>
        <begin position="23"/>
        <end position="471"/>
    </location>
</feature>
<name>A0A0R1UM33_9LACO</name>
<organism evidence="2 3">
    <name type="scientific">Levilactobacillus hammesii DSM 16381</name>
    <dbReference type="NCBI Taxonomy" id="1423753"/>
    <lineage>
        <taxon>Bacteria</taxon>
        <taxon>Bacillati</taxon>
        <taxon>Bacillota</taxon>
        <taxon>Bacilli</taxon>
        <taxon>Lactobacillales</taxon>
        <taxon>Lactobacillaceae</taxon>
        <taxon>Levilactobacillus</taxon>
    </lineage>
</organism>
<proteinExistence type="predicted"/>
<feature type="signal peptide" evidence="1">
    <location>
        <begin position="1"/>
        <end position="22"/>
    </location>
</feature>
<comment type="caution">
    <text evidence="2">The sequence shown here is derived from an EMBL/GenBank/DDBJ whole genome shotgun (WGS) entry which is preliminary data.</text>
</comment>
<keyword evidence="3" id="KW-1185">Reference proteome</keyword>
<keyword evidence="1" id="KW-0732">Signal</keyword>
<protein>
    <submittedName>
        <fullName evidence="2">Surface layer protein a</fullName>
    </submittedName>
</protein>
<accession>A0A0R1UM33</accession>